<dbReference type="InterPro" id="IPR023210">
    <property type="entry name" value="NADP_OxRdtase_dom"/>
</dbReference>
<dbReference type="EMBL" id="SOHL01000015">
    <property type="protein sequence ID" value="TFD70830.1"/>
    <property type="molecule type" value="Genomic_DNA"/>
</dbReference>
<accession>A0A4R9AVQ5</accession>
<gene>
    <name evidence="2" type="ORF">E3T50_09695</name>
</gene>
<organism evidence="2 3">
    <name type="scientific">Cryobacterium gelidum</name>
    <dbReference type="NCBI Taxonomy" id="1259164"/>
    <lineage>
        <taxon>Bacteria</taxon>
        <taxon>Bacillati</taxon>
        <taxon>Actinomycetota</taxon>
        <taxon>Actinomycetes</taxon>
        <taxon>Micrococcales</taxon>
        <taxon>Microbacteriaceae</taxon>
        <taxon>Cryobacterium</taxon>
    </lineage>
</organism>
<dbReference type="PANTHER" id="PTHR42686:SF1">
    <property type="entry name" value="GH17980P-RELATED"/>
    <property type="match status" value="1"/>
</dbReference>
<dbReference type="GO" id="GO:0016491">
    <property type="term" value="F:oxidoreductase activity"/>
    <property type="evidence" value="ECO:0007669"/>
    <property type="project" value="InterPro"/>
</dbReference>
<dbReference type="Gene3D" id="3.20.20.100">
    <property type="entry name" value="NADP-dependent oxidoreductase domain"/>
    <property type="match status" value="1"/>
</dbReference>
<proteinExistence type="predicted"/>
<evidence type="ECO:0000313" key="3">
    <source>
        <dbReference type="Proteomes" id="UP000297983"/>
    </source>
</evidence>
<dbReference type="RefSeq" id="WP_134551636.1">
    <property type="nucleotide sequence ID" value="NZ_SOHL01000015.1"/>
</dbReference>
<name>A0A4R9AVQ5_9MICO</name>
<dbReference type="CDD" id="cd19162">
    <property type="entry name" value="AKR_FDH"/>
    <property type="match status" value="1"/>
</dbReference>
<feature type="domain" description="NADP-dependent oxidoreductase" evidence="1">
    <location>
        <begin position="8"/>
        <end position="312"/>
    </location>
</feature>
<keyword evidence="3" id="KW-1185">Reference proteome</keyword>
<dbReference type="Pfam" id="PF00248">
    <property type="entry name" value="Aldo_ket_red"/>
    <property type="match status" value="1"/>
</dbReference>
<dbReference type="InterPro" id="IPR036812">
    <property type="entry name" value="NAD(P)_OxRdtase_dom_sf"/>
</dbReference>
<reference evidence="2 3" key="1">
    <citation type="submission" date="2019-03" db="EMBL/GenBank/DDBJ databases">
        <title>Genomics of glacier-inhabiting Cryobacterium strains.</title>
        <authorList>
            <person name="Liu Q."/>
            <person name="Xin Y.-H."/>
        </authorList>
    </citation>
    <scope>NUCLEOTIDE SEQUENCE [LARGE SCALE GENOMIC DNA]</scope>
    <source>
        <strain evidence="2 3">Hz16</strain>
    </source>
</reference>
<sequence length="318" mass="34413">MTEFTPGPLGYGAANVGNLYRAMSDADAQELLDAAWNAGLRYFDTAPHYGLGLSERRLGKFLADKPRSEFIVSTKVGRLLRPNPHGAGQSDLDHDFAVPTDQKRVWDFSSDGIRSSLAESLRRTGLDRFDVVYLHDPERHDLQLGIERAIPALVGLREDGVVDRIGVGSMTTAALLACVRTGSLDLAMVAGRYTLADQSALPELVPACREYGVGIVNAAVFNSGLLATDSPGSDARYDYAAVPAGLLRRVQRIAEFCREAGVSLAAAALQYSLRDPVVRSVVVGGSSPQQISQNVARLHEVIPVELWQRLTEQELIVA</sequence>
<dbReference type="SUPFAM" id="SSF51430">
    <property type="entry name" value="NAD(P)-linked oxidoreductase"/>
    <property type="match status" value="1"/>
</dbReference>
<protein>
    <submittedName>
        <fullName evidence="2">Aldo/keto reductase</fullName>
    </submittedName>
</protein>
<dbReference type="AlphaFoldDB" id="A0A4R9AVQ5"/>
<evidence type="ECO:0000259" key="1">
    <source>
        <dbReference type="Pfam" id="PF00248"/>
    </source>
</evidence>
<dbReference type="InterPro" id="IPR020471">
    <property type="entry name" value="AKR"/>
</dbReference>
<dbReference type="InterPro" id="IPR044477">
    <property type="entry name" value="FDH-like"/>
</dbReference>
<evidence type="ECO:0000313" key="2">
    <source>
        <dbReference type="EMBL" id="TFD70830.1"/>
    </source>
</evidence>
<comment type="caution">
    <text evidence="2">The sequence shown here is derived from an EMBL/GenBank/DDBJ whole genome shotgun (WGS) entry which is preliminary data.</text>
</comment>
<dbReference type="Proteomes" id="UP000297983">
    <property type="component" value="Unassembled WGS sequence"/>
</dbReference>
<dbReference type="PANTHER" id="PTHR42686">
    <property type="entry name" value="GH17980P-RELATED"/>
    <property type="match status" value="1"/>
</dbReference>
<dbReference type="GO" id="GO:0005829">
    <property type="term" value="C:cytosol"/>
    <property type="evidence" value="ECO:0007669"/>
    <property type="project" value="TreeGrafter"/>
</dbReference>